<evidence type="ECO:0000313" key="2">
    <source>
        <dbReference type="Proteomes" id="UP000270988"/>
    </source>
</evidence>
<reference evidence="1 2" key="1">
    <citation type="submission" date="2018-12" db="EMBL/GenBank/DDBJ databases">
        <authorList>
            <consortium name="Pathogen Informatics"/>
        </authorList>
    </citation>
    <scope>NUCLEOTIDE SEQUENCE [LARGE SCALE GENOMIC DNA]</scope>
    <source>
        <strain evidence="1 2">NCTC10918</strain>
    </source>
</reference>
<accession>A0A448UYA5</accession>
<name>A0A448UYA5_9MICC</name>
<dbReference type="AlphaFoldDB" id="A0A448UYA5"/>
<evidence type="ECO:0000313" key="1">
    <source>
        <dbReference type="EMBL" id="VEJ30921.1"/>
    </source>
</evidence>
<protein>
    <submittedName>
        <fullName evidence="1">Uncharacterized protein</fullName>
    </submittedName>
</protein>
<proteinExistence type="predicted"/>
<dbReference type="EMBL" id="LR134521">
    <property type="protein sequence ID" value="VEJ30921.1"/>
    <property type="molecule type" value="Genomic_DNA"/>
</dbReference>
<organism evidence="1 2">
    <name type="scientific">Rothia dentocariosa</name>
    <dbReference type="NCBI Taxonomy" id="2047"/>
    <lineage>
        <taxon>Bacteria</taxon>
        <taxon>Bacillati</taxon>
        <taxon>Actinomycetota</taxon>
        <taxon>Actinomycetes</taxon>
        <taxon>Micrococcales</taxon>
        <taxon>Micrococcaceae</taxon>
        <taxon>Rothia</taxon>
    </lineage>
</organism>
<gene>
    <name evidence="1" type="ORF">NCTC10918_02213</name>
</gene>
<dbReference type="Proteomes" id="UP000270988">
    <property type="component" value="Chromosome"/>
</dbReference>
<sequence>MVQQRAQEQVIFDELGFTGVTDGDKYKTAGGTIEAASPDEAPHNTRFIEEWDICGTWLKTAVLRRTRIVLRDMRCARHCHTRSVGTRCRTLYPYHK</sequence>